<sequence>MKIYIINFLVILFCTGCASKHIDIELEHFGLAKLDESNDFYFYFIVSTTDPIEGICQRYNPHSGCSHINSVGFSIYDDERLIFPGISRYSRLINGDLIDLYGIVSKNMSQAIFTHDWESPPYQYIMYLYSFKNAIVTRSSTGTRELHFNLLEDEFTQFRLQISMRCNGYTYCLKTNTIAIPAEAIRNAEFDAILRSDNGGLPYTRFDLMDSY</sequence>
<name>A0ABV7ZTW8_9GAMM</name>
<dbReference type="Proteomes" id="UP001595617">
    <property type="component" value="Unassembled WGS sequence"/>
</dbReference>
<keyword evidence="2" id="KW-1185">Reference proteome</keyword>
<protein>
    <recommendedName>
        <fullName evidence="3">Lipoprotein</fullName>
    </recommendedName>
</protein>
<evidence type="ECO:0000313" key="1">
    <source>
        <dbReference type="EMBL" id="MFC3851679.1"/>
    </source>
</evidence>
<reference evidence="2" key="1">
    <citation type="journal article" date="2019" name="Int. J. Syst. Evol. Microbiol.">
        <title>The Global Catalogue of Microorganisms (GCM) 10K type strain sequencing project: providing services to taxonomists for standard genome sequencing and annotation.</title>
        <authorList>
            <consortium name="The Broad Institute Genomics Platform"/>
            <consortium name="The Broad Institute Genome Sequencing Center for Infectious Disease"/>
            <person name="Wu L."/>
            <person name="Ma J."/>
        </authorList>
    </citation>
    <scope>NUCLEOTIDE SEQUENCE [LARGE SCALE GENOMIC DNA]</scope>
    <source>
        <strain evidence="2">IBRC 10765</strain>
    </source>
</reference>
<dbReference type="RefSeq" id="WP_380692954.1">
    <property type="nucleotide sequence ID" value="NZ_JBHRYR010000002.1"/>
</dbReference>
<organism evidence="1 2">
    <name type="scientific">Saccharospirillum mangrovi</name>
    <dbReference type="NCBI Taxonomy" id="2161747"/>
    <lineage>
        <taxon>Bacteria</taxon>
        <taxon>Pseudomonadati</taxon>
        <taxon>Pseudomonadota</taxon>
        <taxon>Gammaproteobacteria</taxon>
        <taxon>Oceanospirillales</taxon>
        <taxon>Saccharospirillaceae</taxon>
        <taxon>Saccharospirillum</taxon>
    </lineage>
</organism>
<accession>A0ABV7ZTW8</accession>
<evidence type="ECO:0000313" key="2">
    <source>
        <dbReference type="Proteomes" id="UP001595617"/>
    </source>
</evidence>
<gene>
    <name evidence="1" type="ORF">ACFOOG_02435</name>
</gene>
<proteinExistence type="predicted"/>
<comment type="caution">
    <text evidence="1">The sequence shown here is derived from an EMBL/GenBank/DDBJ whole genome shotgun (WGS) entry which is preliminary data.</text>
</comment>
<dbReference type="EMBL" id="JBHRYR010000002">
    <property type="protein sequence ID" value="MFC3851679.1"/>
    <property type="molecule type" value="Genomic_DNA"/>
</dbReference>
<evidence type="ECO:0008006" key="3">
    <source>
        <dbReference type="Google" id="ProtNLM"/>
    </source>
</evidence>